<evidence type="ECO:0000256" key="1">
    <source>
        <dbReference type="ARBA" id="ARBA00004141"/>
    </source>
</evidence>
<keyword evidence="3 6" id="KW-0812">Transmembrane</keyword>
<comment type="similarity">
    <text evidence="2">Belongs to the OB-RGRP/VPS55 family.</text>
</comment>
<dbReference type="InterPro" id="IPR007262">
    <property type="entry name" value="Vps55/LEPROT"/>
</dbReference>
<dbReference type="OrthoDB" id="14246at2759"/>
<feature type="transmembrane region" description="Helical" evidence="6">
    <location>
        <begin position="6"/>
        <end position="27"/>
    </location>
</feature>
<dbReference type="GO" id="GO:0032511">
    <property type="term" value="P:late endosome to vacuole transport via multivesicular body sorting pathway"/>
    <property type="evidence" value="ECO:0007669"/>
    <property type="project" value="TreeGrafter"/>
</dbReference>
<dbReference type="Proteomes" id="UP000000707">
    <property type="component" value="Unassembled WGS sequence"/>
</dbReference>
<accession>G3B785</accession>
<evidence type="ECO:0000313" key="7">
    <source>
        <dbReference type="EMBL" id="EGV61591.1"/>
    </source>
</evidence>
<keyword evidence="8" id="KW-1185">Reference proteome</keyword>
<feature type="transmembrane region" description="Helical" evidence="6">
    <location>
        <begin position="80"/>
        <end position="99"/>
    </location>
</feature>
<dbReference type="KEGG" id="cten:18245953"/>
<evidence type="ECO:0000313" key="8">
    <source>
        <dbReference type="Proteomes" id="UP000000707"/>
    </source>
</evidence>
<name>G3B785_CANTC</name>
<comment type="subcellular location">
    <subcellularLocation>
        <location evidence="1">Membrane</location>
        <topology evidence="1">Multi-pass membrane protein</topology>
    </subcellularLocation>
</comment>
<keyword evidence="4 6" id="KW-1133">Transmembrane helix</keyword>
<dbReference type="GO" id="GO:0034424">
    <property type="term" value="C:Vps55/Vps68 complex"/>
    <property type="evidence" value="ECO:0007669"/>
    <property type="project" value="TreeGrafter"/>
</dbReference>
<feature type="transmembrane region" description="Helical" evidence="6">
    <location>
        <begin position="34"/>
        <end position="53"/>
    </location>
</feature>
<proteinExistence type="inferred from homology"/>
<evidence type="ECO:0000256" key="5">
    <source>
        <dbReference type="ARBA" id="ARBA00023136"/>
    </source>
</evidence>
<keyword evidence="5 6" id="KW-0472">Membrane</keyword>
<dbReference type="PROSITE" id="PS51257">
    <property type="entry name" value="PROKAR_LIPOPROTEIN"/>
    <property type="match status" value="1"/>
</dbReference>
<evidence type="ECO:0000256" key="3">
    <source>
        <dbReference type="ARBA" id="ARBA00022692"/>
    </source>
</evidence>
<dbReference type="eggNOG" id="KOG2174">
    <property type="taxonomic scope" value="Eukaryota"/>
</dbReference>
<dbReference type="EMBL" id="GL996527">
    <property type="protein sequence ID" value="EGV61591.1"/>
    <property type="molecule type" value="Genomic_DNA"/>
</dbReference>
<dbReference type="GeneID" id="18245953"/>
<dbReference type="PANTHER" id="PTHR12050">
    <property type="entry name" value="LEPTIN RECEPTOR-RELATED"/>
    <property type="match status" value="1"/>
</dbReference>
<evidence type="ECO:0000256" key="2">
    <source>
        <dbReference type="ARBA" id="ARBA00005645"/>
    </source>
</evidence>
<dbReference type="HOGENOM" id="CLU_134810_0_0_1"/>
<protein>
    <submittedName>
        <fullName evidence="7">Vacuolar protein sorting 55</fullName>
    </submittedName>
</protein>
<gene>
    <name evidence="7" type="ORF">CANTEDRAFT_107479</name>
</gene>
<dbReference type="Pfam" id="PF04133">
    <property type="entry name" value="Vps55"/>
    <property type="match status" value="1"/>
</dbReference>
<organism evidence="8">
    <name type="scientific">Candida tenuis (strain ATCC 10573 / BCRC 21748 / CBS 615 / JCM 9827 / NBRC 10315 / NRRL Y-1498 / VKM Y-70)</name>
    <name type="common">Yeast</name>
    <name type="synonym">Yamadazyma tenuis</name>
    <dbReference type="NCBI Taxonomy" id="590646"/>
    <lineage>
        <taxon>Eukaryota</taxon>
        <taxon>Fungi</taxon>
        <taxon>Dikarya</taxon>
        <taxon>Ascomycota</taxon>
        <taxon>Saccharomycotina</taxon>
        <taxon>Pichiomycetes</taxon>
        <taxon>Debaryomycetaceae</taxon>
        <taxon>Yamadazyma</taxon>
    </lineage>
</organism>
<dbReference type="AlphaFoldDB" id="G3B785"/>
<evidence type="ECO:0000256" key="6">
    <source>
        <dbReference type="SAM" id="Phobius"/>
    </source>
</evidence>
<reference evidence="7 8" key="1">
    <citation type="journal article" date="2011" name="Proc. Natl. Acad. Sci. U.S.A.">
        <title>Comparative genomics of xylose-fermenting fungi for enhanced biofuel production.</title>
        <authorList>
            <person name="Wohlbach D.J."/>
            <person name="Kuo A."/>
            <person name="Sato T.K."/>
            <person name="Potts K.M."/>
            <person name="Salamov A.A."/>
            <person name="LaButti K.M."/>
            <person name="Sun H."/>
            <person name="Clum A."/>
            <person name="Pangilinan J.L."/>
            <person name="Lindquist E.A."/>
            <person name="Lucas S."/>
            <person name="Lapidus A."/>
            <person name="Jin M."/>
            <person name="Gunawan C."/>
            <person name="Balan V."/>
            <person name="Dale B.E."/>
            <person name="Jeffries T.W."/>
            <person name="Zinkel R."/>
            <person name="Barry K.W."/>
            <person name="Grigoriev I.V."/>
            <person name="Gasch A.P."/>
        </authorList>
    </citation>
    <scope>NUCLEOTIDE SEQUENCE [LARGE SCALE GENOMIC DNA]</scope>
    <source>
        <strain evidence="8">ATCC 10573 / BCRC 21748 / CBS 615 / JCM 9827 / NBRC 10315 / NRRL Y-1498 / VKM Y-70</strain>
    </source>
</reference>
<evidence type="ECO:0000256" key="4">
    <source>
        <dbReference type="ARBA" id="ARBA00022989"/>
    </source>
</evidence>
<sequence length="140" mass="15861">MNPLNKIIFLSAFLASGFLLILLSCALFNNYKPLWVIFIFLVAPLPNILANTIESTRDDFLTFSNDHGSNPSQLQELCKYITGTLIVSGVSLPIVFYHCHLIEVGSMLMSIIGGLIVYVDIIIFIWFFSEEEEENDDFNF</sequence>
<dbReference type="PANTHER" id="PTHR12050:SF0">
    <property type="entry name" value="RH04491P"/>
    <property type="match status" value="1"/>
</dbReference>
<feature type="transmembrane region" description="Helical" evidence="6">
    <location>
        <begin position="106"/>
        <end position="128"/>
    </location>
</feature>